<dbReference type="Proteomes" id="UP000185511">
    <property type="component" value="Chromosome"/>
</dbReference>
<dbReference type="InterPro" id="IPR025447">
    <property type="entry name" value="DUF4192"/>
</dbReference>
<reference evidence="2" key="1">
    <citation type="submission" date="2016-06" db="EMBL/GenBank/DDBJ databases">
        <title>Complete genome sequence of Actinoalloteichus fjordicus DSM 46855 (=ADI127-17), type strain of the new species Actinoalloteichus fjordicus.</title>
        <authorList>
            <person name="Ruckert C."/>
            <person name="Nouioui I."/>
            <person name="Willmese J."/>
            <person name="van Wezel G."/>
            <person name="Klenk H.-P."/>
            <person name="Kalinowski J."/>
            <person name="Zotchev S.B."/>
        </authorList>
    </citation>
    <scope>NUCLEOTIDE SEQUENCE [LARGE SCALE GENOMIC DNA]</scope>
    <source>
        <strain evidence="2">ADI127-7</strain>
    </source>
</reference>
<sequence>MLIGGRQTALITHGRAMSTPLTSCIRLHDPGELIAAVPHLLGFHPADSLVLITLCGSDRSRVGVSIRLDLPGVDEYEAVQETLLAPIRTQRTTGVMLVVVGGGSHHRVDGPPHRGLVDVVERALADAGVPCLHSVWTPDTSTDSRWICFNEDDCTGRLPDPAATTLAAASAAAGLVTFADRAELADLLTQDDEATLLRRAELIAAATEAGDLDRTLAGAAAARRDLAALHRALESVERGRLMVDDDLVVRLAFSLTDRRVRDACMRWCAGPRSEAAERLWLALTKATPAPERAEPAGLLALSAYLRGDGALASLALAEARAACPDHLFAQLLDELLQSGVPPSKLAVVISANAEDALLAIESEDQDAW</sequence>
<dbReference type="AlphaFoldDB" id="A0AAC9PRC2"/>
<accession>A0AAC9PRC2</accession>
<dbReference type="KEGG" id="acad:UA74_08715"/>
<organism evidence="1 2">
    <name type="scientific">Actinoalloteichus fjordicus</name>
    <dbReference type="NCBI Taxonomy" id="1612552"/>
    <lineage>
        <taxon>Bacteria</taxon>
        <taxon>Bacillati</taxon>
        <taxon>Actinomycetota</taxon>
        <taxon>Actinomycetes</taxon>
        <taxon>Pseudonocardiales</taxon>
        <taxon>Pseudonocardiaceae</taxon>
        <taxon>Actinoalloteichus</taxon>
    </lineage>
</organism>
<keyword evidence="2" id="KW-1185">Reference proteome</keyword>
<proteinExistence type="predicted"/>
<gene>
    <name evidence="1" type="ORF">UA74_08715</name>
</gene>
<protein>
    <submittedName>
        <fullName evidence="1">DUF4192 family protein</fullName>
    </submittedName>
</protein>
<evidence type="ECO:0000313" key="1">
    <source>
        <dbReference type="EMBL" id="APU13807.1"/>
    </source>
</evidence>
<dbReference type="Pfam" id="PF13830">
    <property type="entry name" value="DUF4192"/>
    <property type="match status" value="1"/>
</dbReference>
<dbReference type="EMBL" id="CP016076">
    <property type="protein sequence ID" value="APU13807.1"/>
    <property type="molecule type" value="Genomic_DNA"/>
</dbReference>
<evidence type="ECO:0000313" key="2">
    <source>
        <dbReference type="Proteomes" id="UP000185511"/>
    </source>
</evidence>
<name>A0AAC9PRC2_9PSEU</name>